<dbReference type="Proteomes" id="UP001291623">
    <property type="component" value="Unassembled WGS sequence"/>
</dbReference>
<sequence>MLTLLLQRTYDFDIVKVSPVLDACPLLRYLDLVKRGTFSEEARGSGIRSPLSPTYHTKLKEVRFGGFSGTREEIEFAIYILRSAMVLELMILSQYLISPHHNVYSGYDIWKERERERISIERQLHVSSNVEVMIE</sequence>
<dbReference type="Pfam" id="PF08387">
    <property type="entry name" value="FBD"/>
    <property type="match status" value="1"/>
</dbReference>
<reference evidence="2" key="1">
    <citation type="submission" date="2023-12" db="EMBL/GenBank/DDBJ databases">
        <title>Genome assembly of Anisodus tanguticus.</title>
        <authorList>
            <person name="Wang Y.-J."/>
        </authorList>
    </citation>
    <scope>NUCLEOTIDE SEQUENCE</scope>
    <source>
        <strain evidence="2">KB-2021</strain>
        <tissue evidence="2">Leaf</tissue>
    </source>
</reference>
<protein>
    <recommendedName>
        <fullName evidence="1">FBD domain-containing protein</fullName>
    </recommendedName>
</protein>
<dbReference type="PANTHER" id="PTHR34145">
    <property type="entry name" value="OS02G0105600 PROTEIN"/>
    <property type="match status" value="1"/>
</dbReference>
<dbReference type="InterPro" id="IPR006566">
    <property type="entry name" value="FBD"/>
</dbReference>
<keyword evidence="3" id="KW-1185">Reference proteome</keyword>
<evidence type="ECO:0000313" key="2">
    <source>
        <dbReference type="EMBL" id="KAK4369066.1"/>
    </source>
</evidence>
<name>A0AAE1SHW9_9SOLA</name>
<proteinExistence type="predicted"/>
<organism evidence="2 3">
    <name type="scientific">Anisodus tanguticus</name>
    <dbReference type="NCBI Taxonomy" id="243964"/>
    <lineage>
        <taxon>Eukaryota</taxon>
        <taxon>Viridiplantae</taxon>
        <taxon>Streptophyta</taxon>
        <taxon>Embryophyta</taxon>
        <taxon>Tracheophyta</taxon>
        <taxon>Spermatophyta</taxon>
        <taxon>Magnoliopsida</taxon>
        <taxon>eudicotyledons</taxon>
        <taxon>Gunneridae</taxon>
        <taxon>Pentapetalae</taxon>
        <taxon>asterids</taxon>
        <taxon>lamiids</taxon>
        <taxon>Solanales</taxon>
        <taxon>Solanaceae</taxon>
        <taxon>Solanoideae</taxon>
        <taxon>Hyoscyameae</taxon>
        <taxon>Anisodus</taxon>
    </lineage>
</organism>
<comment type="caution">
    <text evidence="2">The sequence shown here is derived from an EMBL/GenBank/DDBJ whole genome shotgun (WGS) entry which is preliminary data.</text>
</comment>
<evidence type="ECO:0000313" key="3">
    <source>
        <dbReference type="Proteomes" id="UP001291623"/>
    </source>
</evidence>
<dbReference type="PANTHER" id="PTHR34145:SF28">
    <property type="entry name" value="F-BOX DOMAIN-CONTAINING PROTEIN"/>
    <property type="match status" value="1"/>
</dbReference>
<dbReference type="EMBL" id="JAVYJV010000006">
    <property type="protein sequence ID" value="KAK4369066.1"/>
    <property type="molecule type" value="Genomic_DNA"/>
</dbReference>
<gene>
    <name evidence="2" type="ORF">RND71_012858</name>
</gene>
<feature type="domain" description="FBD" evidence="1">
    <location>
        <begin position="57"/>
        <end position="91"/>
    </location>
</feature>
<accession>A0AAE1SHW9</accession>
<dbReference type="AlphaFoldDB" id="A0AAE1SHW9"/>
<dbReference type="InterPro" id="IPR053772">
    <property type="entry name" value="At1g61320/At1g61330-like"/>
</dbReference>
<evidence type="ECO:0000259" key="1">
    <source>
        <dbReference type="Pfam" id="PF08387"/>
    </source>
</evidence>